<evidence type="ECO:0000256" key="1">
    <source>
        <dbReference type="SAM" id="MobiDB-lite"/>
    </source>
</evidence>
<evidence type="ECO:0000313" key="3">
    <source>
        <dbReference type="EMBL" id="MBM9461701.1"/>
    </source>
</evidence>
<sequence>MTIHVDDMQLPARVGRMDGVWSHLLSDLPGAAGHDELVAFAARLGIEARWIQNEGTATEHFDLTEPLRQRALALGAVPVRYGRAVAAITRAKREHEASGQASGQAPGPATGFSGR</sequence>
<dbReference type="EMBL" id="JAERTX010000022">
    <property type="protein sequence ID" value="MBM9461701.1"/>
    <property type="molecule type" value="Genomic_DNA"/>
</dbReference>
<comment type="caution">
    <text evidence="3">The sequence shown here is derived from an EMBL/GenBank/DDBJ whole genome shotgun (WGS) entry which is preliminary data.</text>
</comment>
<dbReference type="Pfam" id="PF13223">
    <property type="entry name" value="DUF4031"/>
    <property type="match status" value="1"/>
</dbReference>
<dbReference type="InterPro" id="IPR025109">
    <property type="entry name" value="DUF4031"/>
</dbReference>
<dbReference type="RefSeq" id="WP_205293020.1">
    <property type="nucleotide sequence ID" value="NZ_CP074406.1"/>
</dbReference>
<name>A0A938Y4F4_9ACTN</name>
<feature type="domain" description="DUF4031" evidence="2">
    <location>
        <begin position="3"/>
        <end position="89"/>
    </location>
</feature>
<organism evidence="3 4">
    <name type="scientific">Nocardioides faecalis</name>
    <dbReference type="NCBI Taxonomy" id="2803858"/>
    <lineage>
        <taxon>Bacteria</taxon>
        <taxon>Bacillati</taxon>
        <taxon>Actinomycetota</taxon>
        <taxon>Actinomycetes</taxon>
        <taxon>Propionibacteriales</taxon>
        <taxon>Nocardioidaceae</taxon>
        <taxon>Nocardioides</taxon>
    </lineage>
</organism>
<dbReference type="Proteomes" id="UP000663791">
    <property type="component" value="Unassembled WGS sequence"/>
</dbReference>
<evidence type="ECO:0000313" key="4">
    <source>
        <dbReference type="Proteomes" id="UP000663791"/>
    </source>
</evidence>
<proteinExistence type="predicted"/>
<evidence type="ECO:0000259" key="2">
    <source>
        <dbReference type="Pfam" id="PF13223"/>
    </source>
</evidence>
<accession>A0A938Y4F4</accession>
<gene>
    <name evidence="3" type="ORF">JK386_17520</name>
</gene>
<keyword evidence="4" id="KW-1185">Reference proteome</keyword>
<dbReference type="AlphaFoldDB" id="A0A938Y4F4"/>
<protein>
    <submittedName>
        <fullName evidence="3">DUF4031 domain-containing protein</fullName>
    </submittedName>
</protein>
<feature type="region of interest" description="Disordered" evidence="1">
    <location>
        <begin position="92"/>
        <end position="115"/>
    </location>
</feature>
<reference evidence="3" key="1">
    <citation type="submission" date="2021-01" db="EMBL/GenBank/DDBJ databases">
        <title>Novel species in genus Nocardioides.</title>
        <authorList>
            <person name="Zhang G."/>
        </authorList>
    </citation>
    <scope>NUCLEOTIDE SEQUENCE</scope>
    <source>
        <strain evidence="3">Zg-536</strain>
    </source>
</reference>